<proteinExistence type="predicted"/>
<feature type="compositionally biased region" description="Basic and acidic residues" evidence="1">
    <location>
        <begin position="1"/>
        <end position="11"/>
    </location>
</feature>
<comment type="caution">
    <text evidence="2">The sequence shown here is derived from an EMBL/GenBank/DDBJ whole genome shotgun (WGS) entry which is preliminary data.</text>
</comment>
<dbReference type="RefSeq" id="WP_379780528.1">
    <property type="nucleotide sequence ID" value="NZ_JBHSMU010000004.1"/>
</dbReference>
<dbReference type="EMBL" id="JBHSMU010000004">
    <property type="protein sequence ID" value="MFC5459064.1"/>
    <property type="molecule type" value="Genomic_DNA"/>
</dbReference>
<organism evidence="2 3">
    <name type="scientific">Massilia niabensis</name>
    <dbReference type="NCBI Taxonomy" id="544910"/>
    <lineage>
        <taxon>Bacteria</taxon>
        <taxon>Pseudomonadati</taxon>
        <taxon>Pseudomonadota</taxon>
        <taxon>Betaproteobacteria</taxon>
        <taxon>Burkholderiales</taxon>
        <taxon>Oxalobacteraceae</taxon>
        <taxon>Telluria group</taxon>
        <taxon>Massilia</taxon>
    </lineage>
</organism>
<protein>
    <recommendedName>
        <fullName evidence="4">General stress protein</fullName>
    </recommendedName>
</protein>
<feature type="compositionally biased region" description="Basic and acidic residues" evidence="1">
    <location>
        <begin position="21"/>
        <end position="45"/>
    </location>
</feature>
<evidence type="ECO:0008006" key="4">
    <source>
        <dbReference type="Google" id="ProtNLM"/>
    </source>
</evidence>
<feature type="region of interest" description="Disordered" evidence="1">
    <location>
        <begin position="1"/>
        <end position="59"/>
    </location>
</feature>
<accession>A0ABW0L063</accession>
<evidence type="ECO:0000313" key="3">
    <source>
        <dbReference type="Proteomes" id="UP001596050"/>
    </source>
</evidence>
<evidence type="ECO:0000313" key="2">
    <source>
        <dbReference type="EMBL" id="MFC5459064.1"/>
    </source>
</evidence>
<keyword evidence="3" id="KW-1185">Reference proteome</keyword>
<name>A0ABW0L063_9BURK</name>
<reference evidence="3" key="1">
    <citation type="journal article" date="2019" name="Int. J. Syst. Evol. Microbiol.">
        <title>The Global Catalogue of Microorganisms (GCM) 10K type strain sequencing project: providing services to taxonomists for standard genome sequencing and annotation.</title>
        <authorList>
            <consortium name="The Broad Institute Genomics Platform"/>
            <consortium name="The Broad Institute Genome Sequencing Center for Infectious Disease"/>
            <person name="Wu L."/>
            <person name="Ma J."/>
        </authorList>
    </citation>
    <scope>NUCLEOTIDE SEQUENCE [LARGE SCALE GENOMIC DNA]</scope>
    <source>
        <strain evidence="3">KACC 12649</strain>
    </source>
</reference>
<dbReference type="Proteomes" id="UP001596050">
    <property type="component" value="Unassembled WGS sequence"/>
</dbReference>
<gene>
    <name evidence="2" type="ORF">ACFPN5_04495</name>
</gene>
<evidence type="ECO:0000256" key="1">
    <source>
        <dbReference type="SAM" id="MobiDB-lite"/>
    </source>
</evidence>
<sequence>MTEKKTNDADGKQTGNLSEEELAKQRAGAEHKSSHDHMSRERASDNEGAGGGAKQKQNH</sequence>